<feature type="transmembrane region" description="Helical" evidence="5">
    <location>
        <begin position="242"/>
        <end position="260"/>
    </location>
</feature>
<organism evidence="6 7">
    <name type="scientific">Scheffersomyces spartinae</name>
    <dbReference type="NCBI Taxonomy" id="45513"/>
    <lineage>
        <taxon>Eukaryota</taxon>
        <taxon>Fungi</taxon>
        <taxon>Dikarya</taxon>
        <taxon>Ascomycota</taxon>
        <taxon>Saccharomycotina</taxon>
        <taxon>Pichiomycetes</taxon>
        <taxon>Debaryomycetaceae</taxon>
        <taxon>Scheffersomyces</taxon>
    </lineage>
</organism>
<name>A0A9P7VE01_9ASCO</name>
<dbReference type="FunFam" id="1.20.1740.10:FF:000025">
    <property type="entry name" value="High-affinity methionine permease"/>
    <property type="match status" value="1"/>
</dbReference>
<feature type="transmembrane region" description="Helical" evidence="5">
    <location>
        <begin position="80"/>
        <end position="101"/>
    </location>
</feature>
<feature type="transmembrane region" description="Helical" evidence="5">
    <location>
        <begin position="45"/>
        <end position="68"/>
    </location>
</feature>
<dbReference type="GO" id="GO:0016020">
    <property type="term" value="C:membrane"/>
    <property type="evidence" value="ECO:0007669"/>
    <property type="project" value="UniProtKB-SubCell"/>
</dbReference>
<dbReference type="Gene3D" id="1.20.1740.10">
    <property type="entry name" value="Amino acid/polyamine transporter I"/>
    <property type="match status" value="1"/>
</dbReference>
<feature type="transmembrane region" description="Helical" evidence="5">
    <location>
        <begin position="435"/>
        <end position="459"/>
    </location>
</feature>
<gene>
    <name evidence="6" type="ORF">KQ657_000066</name>
</gene>
<dbReference type="EMBL" id="JAHMUF010000001">
    <property type="protein sequence ID" value="KAG7196057.1"/>
    <property type="molecule type" value="Genomic_DNA"/>
</dbReference>
<feature type="transmembrane region" description="Helical" evidence="5">
    <location>
        <begin position="186"/>
        <end position="210"/>
    </location>
</feature>
<dbReference type="Proteomes" id="UP000790833">
    <property type="component" value="Unassembled WGS sequence"/>
</dbReference>
<feature type="transmembrane region" description="Helical" evidence="5">
    <location>
        <begin position="272"/>
        <end position="295"/>
    </location>
</feature>
<feature type="transmembrane region" description="Helical" evidence="5">
    <location>
        <begin position="471"/>
        <end position="493"/>
    </location>
</feature>
<dbReference type="AlphaFoldDB" id="A0A9P7VE01"/>
<feature type="transmembrane region" description="Helical" evidence="5">
    <location>
        <begin position="402"/>
        <end position="423"/>
    </location>
</feature>
<reference evidence="6" key="1">
    <citation type="submission" date="2021-03" db="EMBL/GenBank/DDBJ databases">
        <authorList>
            <person name="Palmer J.M."/>
        </authorList>
    </citation>
    <scope>NUCLEOTIDE SEQUENCE</scope>
    <source>
        <strain evidence="6">ARV_011</strain>
    </source>
</reference>
<keyword evidence="7" id="KW-1185">Reference proteome</keyword>
<comment type="caution">
    <text evidence="6">The sequence shown here is derived from an EMBL/GenBank/DDBJ whole genome shotgun (WGS) entry which is preliminary data.</text>
</comment>
<evidence type="ECO:0000256" key="3">
    <source>
        <dbReference type="ARBA" id="ARBA00022989"/>
    </source>
</evidence>
<sequence length="528" mass="57644">MGLASHFSSSKESDIKEDNNIYEYDSASEDFRVVALDKNKKEIGVVSATFLIFNRILGAGVFATGSSIYNLSGSVGTSLLMWTAGAIIAFTGLLTYMELGTAIPKNGGEKNYLEYIYKKPKFMVTAMYGSYAFFLGWAAGNSVVVGEYLLNAADTKVTQWNSRAIGLGVITFAFLINAIHVKTGLFLANVLGVFKLAIVLIITVTGWVALGGGIKTKNFKPTNNFTNAFDGASPSGFGVVNALYNVIWSFIGYSNANYALGEAKNPNKILKVAAPVAFLSLTIIYMFVNIAYFAVVPKEEIAGSGRILAASFFKYAFGDSAEKAASIFVALSALGNVIVVIFSQGRIVQALGREGSLPLSRLWGTSKPFNTPFFGLMQHWLVCIVTIVAPPPGDAYTFIMNLISYPLNVVNIAVGAGLLYIHYQKFKGRKEWNPPFSATVPVIAFFTLSSLYLVIAPYIPPTGGQKVYTNLPYWIHPVVTWGIFGVGVVYWFVWTRVLPRLGGYELEAKEVLGEDGFWRNKFIKVKKT</sequence>
<evidence type="ECO:0000256" key="1">
    <source>
        <dbReference type="ARBA" id="ARBA00004141"/>
    </source>
</evidence>
<dbReference type="Pfam" id="PF13520">
    <property type="entry name" value="AA_permease_2"/>
    <property type="match status" value="1"/>
</dbReference>
<dbReference type="GeneID" id="66113440"/>
<feature type="transmembrane region" description="Helical" evidence="5">
    <location>
        <begin position="324"/>
        <end position="348"/>
    </location>
</feature>
<evidence type="ECO:0000256" key="2">
    <source>
        <dbReference type="ARBA" id="ARBA00022692"/>
    </source>
</evidence>
<evidence type="ECO:0000313" key="7">
    <source>
        <dbReference type="Proteomes" id="UP000790833"/>
    </source>
</evidence>
<comment type="subcellular location">
    <subcellularLocation>
        <location evidence="1">Membrane</location>
        <topology evidence="1">Multi-pass membrane protein</topology>
    </subcellularLocation>
</comment>
<dbReference type="RefSeq" id="XP_043051602.1">
    <property type="nucleotide sequence ID" value="XM_043190925.1"/>
</dbReference>
<feature type="transmembrane region" description="Helical" evidence="5">
    <location>
        <begin position="160"/>
        <end position="179"/>
    </location>
</feature>
<dbReference type="PIRSF" id="PIRSF006060">
    <property type="entry name" value="AA_transporter"/>
    <property type="match status" value="1"/>
</dbReference>
<accession>A0A9P7VE01</accession>
<dbReference type="PANTHER" id="PTHR11785:SF498">
    <property type="entry name" value="HIGH-AFFINITY METHIONINE PERMEASE"/>
    <property type="match status" value="1"/>
</dbReference>
<evidence type="ECO:0000256" key="4">
    <source>
        <dbReference type="ARBA" id="ARBA00023136"/>
    </source>
</evidence>
<dbReference type="PANTHER" id="PTHR11785">
    <property type="entry name" value="AMINO ACID TRANSPORTER"/>
    <property type="match status" value="1"/>
</dbReference>
<evidence type="ECO:0008006" key="8">
    <source>
        <dbReference type="Google" id="ProtNLM"/>
    </source>
</evidence>
<keyword evidence="4 5" id="KW-0472">Membrane</keyword>
<protein>
    <recommendedName>
        <fullName evidence="8">High affinity methionine permease</fullName>
    </recommendedName>
</protein>
<evidence type="ECO:0000313" key="6">
    <source>
        <dbReference type="EMBL" id="KAG7196057.1"/>
    </source>
</evidence>
<dbReference type="GO" id="GO:0015179">
    <property type="term" value="F:L-amino acid transmembrane transporter activity"/>
    <property type="evidence" value="ECO:0007669"/>
    <property type="project" value="TreeGrafter"/>
</dbReference>
<dbReference type="OrthoDB" id="5982228at2759"/>
<feature type="transmembrane region" description="Helical" evidence="5">
    <location>
        <begin position="369"/>
        <end position="390"/>
    </location>
</feature>
<keyword evidence="3 5" id="KW-1133">Transmembrane helix</keyword>
<keyword evidence="2 5" id="KW-0812">Transmembrane</keyword>
<feature type="transmembrane region" description="Helical" evidence="5">
    <location>
        <begin position="122"/>
        <end position="140"/>
    </location>
</feature>
<proteinExistence type="predicted"/>
<dbReference type="InterPro" id="IPR050598">
    <property type="entry name" value="AminoAcid_Transporter"/>
</dbReference>
<evidence type="ECO:0000256" key="5">
    <source>
        <dbReference type="SAM" id="Phobius"/>
    </source>
</evidence>
<dbReference type="InterPro" id="IPR002293">
    <property type="entry name" value="AA/rel_permease1"/>
</dbReference>